<dbReference type="InterPro" id="IPR036388">
    <property type="entry name" value="WH-like_DNA-bd_sf"/>
</dbReference>
<dbReference type="PATRIC" id="fig|1590.142.peg.763"/>
<reference evidence="6 8" key="2">
    <citation type="submission" date="2020-12" db="EMBL/GenBank/DDBJ databases">
        <title>Whole genome sequencing of Lactobacillus plantarum PC518.</title>
        <authorList>
            <person name="Guo Q."/>
        </authorList>
    </citation>
    <scope>NUCLEOTIDE SEQUENCE [LARGE SCALE GENOMIC DNA]</scope>
    <source>
        <strain evidence="6 8">PC518</strain>
    </source>
</reference>
<evidence type="ECO:0000313" key="8">
    <source>
        <dbReference type="Proteomes" id="UP000595466"/>
    </source>
</evidence>
<dbReference type="PANTHER" id="PTHR33204">
    <property type="entry name" value="TRANSCRIPTIONAL REGULATOR, MARR FAMILY"/>
    <property type="match status" value="1"/>
</dbReference>
<evidence type="ECO:0000256" key="1">
    <source>
        <dbReference type="ARBA" id="ARBA00023015"/>
    </source>
</evidence>
<dbReference type="RefSeq" id="WP_011101205.1">
    <property type="nucleotide sequence ID" value="NZ_AP028145.1"/>
</dbReference>
<dbReference type="SUPFAM" id="SSF46785">
    <property type="entry name" value="Winged helix' DNA-binding domain"/>
    <property type="match status" value="1"/>
</dbReference>
<evidence type="ECO:0000313" key="7">
    <source>
        <dbReference type="Proteomes" id="UP000094892"/>
    </source>
</evidence>
<dbReference type="GeneID" id="77217420"/>
<evidence type="ECO:0000313" key="5">
    <source>
        <dbReference type="EMBL" id="ODO60947.1"/>
    </source>
</evidence>
<dbReference type="Proteomes" id="UP000094892">
    <property type="component" value="Unassembled WGS sequence"/>
</dbReference>
<protein>
    <submittedName>
        <fullName evidence="6">Helix-turn-helix transcriptional regulator</fullName>
    </submittedName>
    <submittedName>
        <fullName evidence="5">Putative HTH-type transcriptional regulator YdeP</fullName>
    </submittedName>
</protein>
<feature type="domain" description="HTH hxlR-type" evidence="4">
    <location>
        <begin position="17"/>
        <end position="112"/>
    </location>
</feature>
<dbReference type="AlphaFoldDB" id="A0A0G9FA50"/>
<name>A0A0G9FA50_LACPN</name>
<dbReference type="PROSITE" id="PS51118">
    <property type="entry name" value="HTH_HXLR"/>
    <property type="match status" value="1"/>
</dbReference>
<dbReference type="InterPro" id="IPR002577">
    <property type="entry name" value="HTH_HxlR"/>
</dbReference>
<gene>
    <name evidence="6" type="ORF">JH395_11375</name>
    <name evidence="5" type="ORF">LPJSA22_00896</name>
</gene>
<reference evidence="5 7" key="1">
    <citation type="submission" date="2016-08" db="EMBL/GenBank/DDBJ databases">
        <title>Genome sequencing of Lactobacillus plantarum JSA22, isolated from fermented soybean paste.</title>
        <authorList>
            <person name="Choi H.S."/>
        </authorList>
    </citation>
    <scope>NUCLEOTIDE SEQUENCE [LARGE SCALE GENOMIC DNA]</scope>
    <source>
        <strain evidence="5 7">JSA22</strain>
    </source>
</reference>
<dbReference type="EMBL" id="MCOL01000001">
    <property type="protein sequence ID" value="ODO60947.1"/>
    <property type="molecule type" value="Genomic_DNA"/>
</dbReference>
<keyword evidence="1" id="KW-0805">Transcription regulation</keyword>
<evidence type="ECO:0000256" key="2">
    <source>
        <dbReference type="ARBA" id="ARBA00023125"/>
    </source>
</evidence>
<dbReference type="GO" id="GO:0003677">
    <property type="term" value="F:DNA binding"/>
    <property type="evidence" value="ECO:0007669"/>
    <property type="project" value="UniProtKB-KW"/>
</dbReference>
<sequence length="114" mass="12784">MRTITPIENSRRHEEFCPLDTTLSILSGKWKSIIICRLMGSSQRFSSLLKGMPGCTSRMLAMQLKELVADQIVSQQTVANHSVYELTNIGVSLVPIVEAMDRWGKAYLETLQLA</sequence>
<evidence type="ECO:0000256" key="3">
    <source>
        <dbReference type="ARBA" id="ARBA00023163"/>
    </source>
</evidence>
<evidence type="ECO:0000313" key="6">
    <source>
        <dbReference type="EMBL" id="QQM60319.1"/>
    </source>
</evidence>
<proteinExistence type="predicted"/>
<keyword evidence="2" id="KW-0238">DNA-binding</keyword>
<dbReference type="Pfam" id="PF01638">
    <property type="entry name" value="HxlR"/>
    <property type="match status" value="1"/>
</dbReference>
<dbReference type="Gene3D" id="1.10.10.10">
    <property type="entry name" value="Winged helix-like DNA-binding domain superfamily/Winged helix DNA-binding domain"/>
    <property type="match status" value="1"/>
</dbReference>
<dbReference type="OMA" id="HMLTEWA"/>
<dbReference type="EMBL" id="CP066817">
    <property type="protein sequence ID" value="QQM60319.1"/>
    <property type="molecule type" value="Genomic_DNA"/>
</dbReference>
<dbReference type="SMR" id="A0A0G9FA50"/>
<dbReference type="PANTHER" id="PTHR33204:SF29">
    <property type="entry name" value="TRANSCRIPTIONAL REGULATOR"/>
    <property type="match status" value="1"/>
</dbReference>
<evidence type="ECO:0000259" key="4">
    <source>
        <dbReference type="PROSITE" id="PS51118"/>
    </source>
</evidence>
<accession>A0A0G9FA50</accession>
<keyword evidence="3" id="KW-0804">Transcription</keyword>
<dbReference type="InterPro" id="IPR036390">
    <property type="entry name" value="WH_DNA-bd_sf"/>
</dbReference>
<dbReference type="Proteomes" id="UP000595466">
    <property type="component" value="Chromosome"/>
</dbReference>
<organism evidence="5 7">
    <name type="scientific">Lactiplantibacillus plantarum</name>
    <name type="common">Lactobacillus plantarum</name>
    <dbReference type="NCBI Taxonomy" id="1590"/>
    <lineage>
        <taxon>Bacteria</taxon>
        <taxon>Bacillati</taxon>
        <taxon>Bacillota</taxon>
        <taxon>Bacilli</taxon>
        <taxon>Lactobacillales</taxon>
        <taxon>Lactobacillaceae</taxon>
        <taxon>Lactiplantibacillus</taxon>
    </lineage>
</organism>